<dbReference type="PANTHER" id="PTHR43280:SF28">
    <property type="entry name" value="HTH-TYPE TRANSCRIPTIONAL ACTIVATOR RHAS"/>
    <property type="match status" value="1"/>
</dbReference>
<dbReference type="GO" id="GO:0043565">
    <property type="term" value="F:sequence-specific DNA binding"/>
    <property type="evidence" value="ECO:0007669"/>
    <property type="project" value="InterPro"/>
</dbReference>
<dbReference type="GeneID" id="97557353"/>
<evidence type="ECO:0000313" key="7">
    <source>
        <dbReference type="Proteomes" id="UP000076796"/>
    </source>
</evidence>
<evidence type="ECO:0000259" key="5">
    <source>
        <dbReference type="PROSITE" id="PS01124"/>
    </source>
</evidence>
<proteinExistence type="predicted"/>
<dbReference type="PANTHER" id="PTHR43280">
    <property type="entry name" value="ARAC-FAMILY TRANSCRIPTIONAL REGULATOR"/>
    <property type="match status" value="1"/>
</dbReference>
<gene>
    <name evidence="6" type="ORF">AWU65_15590</name>
</gene>
<dbReference type="SMART" id="SM00342">
    <property type="entry name" value="HTH_ARAC"/>
    <property type="match status" value="1"/>
</dbReference>
<keyword evidence="2" id="KW-0238">DNA-binding</keyword>
<dbReference type="OrthoDB" id="2496058at2"/>
<reference evidence="6" key="1">
    <citation type="journal article" date="2016" name="Genome Announc.">
        <title>Draft genomes of two strains of Paenibacillus glucanolyticus with capability to degrade lignocellulose.</title>
        <authorList>
            <person name="Mathews S.L."/>
            <person name="Pawlak J."/>
            <person name="Grunden A.M."/>
        </authorList>
    </citation>
    <scope>NUCLEOTIDE SEQUENCE [LARGE SCALE GENOMIC DNA]</scope>
    <source>
        <strain evidence="6">SLM1</strain>
    </source>
</reference>
<evidence type="ECO:0000256" key="2">
    <source>
        <dbReference type="ARBA" id="ARBA00023125"/>
    </source>
</evidence>
<dbReference type="InterPro" id="IPR018062">
    <property type="entry name" value="HTH_AraC-typ_CS"/>
</dbReference>
<dbReference type="GO" id="GO:0003700">
    <property type="term" value="F:DNA-binding transcription factor activity"/>
    <property type="evidence" value="ECO:0007669"/>
    <property type="project" value="InterPro"/>
</dbReference>
<dbReference type="RefSeq" id="WP_063478758.1">
    <property type="nucleotide sequence ID" value="NZ_CP147845.1"/>
</dbReference>
<dbReference type="AlphaFoldDB" id="A0A163KID9"/>
<dbReference type="EMBL" id="LWMH01000001">
    <property type="protein sequence ID" value="KZS47249.1"/>
    <property type="molecule type" value="Genomic_DNA"/>
</dbReference>
<dbReference type="Proteomes" id="UP000076796">
    <property type="component" value="Unassembled WGS sequence"/>
</dbReference>
<dbReference type="Pfam" id="PF17853">
    <property type="entry name" value="GGDEF_2"/>
    <property type="match status" value="1"/>
</dbReference>
<dbReference type="InterPro" id="IPR018060">
    <property type="entry name" value="HTH_AraC"/>
</dbReference>
<feature type="transmembrane region" description="Helical" evidence="4">
    <location>
        <begin position="31"/>
        <end position="54"/>
    </location>
</feature>
<dbReference type="PROSITE" id="PS01124">
    <property type="entry name" value="HTH_ARAC_FAMILY_2"/>
    <property type="match status" value="1"/>
</dbReference>
<dbReference type="STRING" id="59843.A3958_14950"/>
<dbReference type="InterPro" id="IPR041522">
    <property type="entry name" value="CdaR_GGDEF"/>
</dbReference>
<evidence type="ECO:0000256" key="4">
    <source>
        <dbReference type="SAM" id="Phobius"/>
    </source>
</evidence>
<sequence>MKRRTPPVQTAGPGDTYSSPPRRQTLYWRLFANYFLLILIPVIAASVLAQVLVVRIIEKDAERFNSIMMSRFSEQTDTELQSLKTSMINILSTSRLRSVLLAPMSSSPDGQQLPELLHSLREQLQQLESDDLVDKAYYYFVHQDLMIDAETYTNKAYYFHSRYPSDLNRRPQLEAELSGKKMMDFLDSPASLTASMSYPFNTAAPEVYLLVEVKRDKLQEQIHVPESWVTGTAIVDHTGRVLSQTGLTGQDQDALQQRIRTEGIAPQFTISDKLGMSFMTSSFDESWHYISMIDLGTLMKPVHITRFISWLFLVFFLIVGALISYYLSRRLYQPIREIKEGLRSHHFSGKAIRHEGNEFDVIKRYSQFIMTENKELFQMVSGMLPIVQEQFFTKILLGQYRDALSIEYYAKEIEFSYSEAAARAVLCISFHMDPSIYESTSESTKTFLLTELKEKIHRLAPGMVWICQTRPDLLACIVQFDPQLEDHPVRMAEQIRRIFLEYSTYYRATIGIGRTVHAMEELHQSYEHALAMLKYRGLHSAVEICSSQPCRETQQWDPFLSVQEVQRIHNQYKTREYDKLLQSVNTLLEEGKRKDAAAVQMKYLLADVLNTWIRAVESERSELNVPYYACLFERLNRCMTWDELTHCFQDIHGFLFRKPVSSSRSQQFMEVVEYIHEHYDQELSIEYFAGLMNMSSGHFSRTFKDEIGEKYVEYIAKYRLMKAKQFLLETDLKIDEIAEKVGYWGRNSFIRAFRRYEGITPAKYRSSHQ</sequence>
<dbReference type="PROSITE" id="PS00041">
    <property type="entry name" value="HTH_ARAC_FAMILY_1"/>
    <property type="match status" value="1"/>
</dbReference>
<keyword evidence="7" id="KW-1185">Reference proteome</keyword>
<feature type="transmembrane region" description="Helical" evidence="4">
    <location>
        <begin position="307"/>
        <end position="327"/>
    </location>
</feature>
<organism evidence="6 7">
    <name type="scientific">Paenibacillus glucanolyticus</name>
    <dbReference type="NCBI Taxonomy" id="59843"/>
    <lineage>
        <taxon>Bacteria</taxon>
        <taxon>Bacillati</taxon>
        <taxon>Bacillota</taxon>
        <taxon>Bacilli</taxon>
        <taxon>Bacillales</taxon>
        <taxon>Paenibacillaceae</taxon>
        <taxon>Paenibacillus</taxon>
    </lineage>
</organism>
<dbReference type="PRINTS" id="PR00032">
    <property type="entry name" value="HTHARAC"/>
</dbReference>
<dbReference type="Gene3D" id="1.10.10.60">
    <property type="entry name" value="Homeodomain-like"/>
    <property type="match status" value="2"/>
</dbReference>
<keyword evidence="4" id="KW-0472">Membrane</keyword>
<protein>
    <submittedName>
        <fullName evidence="6">AraC family transcriptional regulator</fullName>
    </submittedName>
</protein>
<dbReference type="Pfam" id="PF12833">
    <property type="entry name" value="HTH_18"/>
    <property type="match status" value="1"/>
</dbReference>
<evidence type="ECO:0000256" key="1">
    <source>
        <dbReference type="ARBA" id="ARBA00023015"/>
    </source>
</evidence>
<accession>A0A163KID9</accession>
<evidence type="ECO:0000256" key="3">
    <source>
        <dbReference type="ARBA" id="ARBA00023163"/>
    </source>
</evidence>
<keyword evidence="3" id="KW-0804">Transcription</keyword>
<keyword evidence="4" id="KW-0812">Transmembrane</keyword>
<name>A0A163KID9_9BACL</name>
<dbReference type="SUPFAM" id="SSF46689">
    <property type="entry name" value="Homeodomain-like"/>
    <property type="match status" value="2"/>
</dbReference>
<comment type="caution">
    <text evidence="6">The sequence shown here is derived from an EMBL/GenBank/DDBJ whole genome shotgun (WGS) entry which is preliminary data.</text>
</comment>
<evidence type="ECO:0000313" key="6">
    <source>
        <dbReference type="EMBL" id="KZS47249.1"/>
    </source>
</evidence>
<feature type="domain" description="HTH araC/xylS-type" evidence="5">
    <location>
        <begin position="669"/>
        <end position="767"/>
    </location>
</feature>
<dbReference type="InterPro" id="IPR020449">
    <property type="entry name" value="Tscrpt_reg_AraC-type_HTH"/>
</dbReference>
<dbReference type="InterPro" id="IPR009057">
    <property type="entry name" value="Homeodomain-like_sf"/>
</dbReference>
<keyword evidence="1" id="KW-0805">Transcription regulation</keyword>
<keyword evidence="4" id="KW-1133">Transmembrane helix</keyword>